<organism evidence="2 3">
    <name type="scientific">Genlisea aurea</name>
    <dbReference type="NCBI Taxonomy" id="192259"/>
    <lineage>
        <taxon>Eukaryota</taxon>
        <taxon>Viridiplantae</taxon>
        <taxon>Streptophyta</taxon>
        <taxon>Embryophyta</taxon>
        <taxon>Tracheophyta</taxon>
        <taxon>Spermatophyta</taxon>
        <taxon>Magnoliopsida</taxon>
        <taxon>eudicotyledons</taxon>
        <taxon>Gunneridae</taxon>
        <taxon>Pentapetalae</taxon>
        <taxon>asterids</taxon>
        <taxon>lamiids</taxon>
        <taxon>Lamiales</taxon>
        <taxon>Lentibulariaceae</taxon>
        <taxon>Genlisea</taxon>
    </lineage>
</organism>
<evidence type="ECO:0000256" key="1">
    <source>
        <dbReference type="SAM" id="MobiDB-lite"/>
    </source>
</evidence>
<feature type="region of interest" description="Disordered" evidence="1">
    <location>
        <begin position="17"/>
        <end position="52"/>
    </location>
</feature>
<dbReference type="PANTHER" id="PTHR31115:SF2">
    <property type="entry name" value="OS05G0107300 PROTEIN"/>
    <property type="match status" value="1"/>
</dbReference>
<reference evidence="2 3" key="1">
    <citation type="journal article" date="2013" name="BMC Genomics">
        <title>The miniature genome of a carnivorous plant Genlisea aurea contains a low number of genes and short non-coding sequences.</title>
        <authorList>
            <person name="Leushkin E.V."/>
            <person name="Sutormin R.A."/>
            <person name="Nabieva E.R."/>
            <person name="Penin A.A."/>
            <person name="Kondrashov A.S."/>
            <person name="Logacheva M.D."/>
        </authorList>
    </citation>
    <scope>NUCLEOTIDE SEQUENCE [LARGE SCALE GENOMIC DNA]</scope>
</reference>
<keyword evidence="3" id="KW-1185">Reference proteome</keyword>
<comment type="caution">
    <text evidence="2">The sequence shown here is derived from an EMBL/GenBank/DDBJ whole genome shotgun (WGS) entry which is preliminary data.</text>
</comment>
<protein>
    <submittedName>
        <fullName evidence="2">Uncharacterized protein</fullName>
    </submittedName>
</protein>
<dbReference type="EMBL" id="AUSU01003330">
    <property type="protein sequence ID" value="EPS67048.1"/>
    <property type="molecule type" value="Genomic_DNA"/>
</dbReference>
<gene>
    <name evidence="2" type="ORF">M569_07729</name>
</gene>
<feature type="compositionally biased region" description="Polar residues" evidence="1">
    <location>
        <begin position="184"/>
        <end position="194"/>
    </location>
</feature>
<feature type="compositionally biased region" description="Polar residues" evidence="1">
    <location>
        <begin position="17"/>
        <end position="35"/>
    </location>
</feature>
<proteinExistence type="predicted"/>
<evidence type="ECO:0000313" key="2">
    <source>
        <dbReference type="EMBL" id="EPS67048.1"/>
    </source>
</evidence>
<sequence>ENATFVRVMEGSTTFELASGSPDSNFNASYQNGQRGYSAPAPGRSSSFREASDSRIIGSAKINSRVTASSSRDLHSLPQSLMLDPIVMGDPKYVRSGDLKRVFGFSAGNNSEDNSFGSVHLKNSSPVAVEELQRVRATVADNRIKASGRAKKLDEHLSKLNKYVEALPSKKQQQQQHRGDMLTSERSSSSNLKIGSQMHRNPPEPSQKFDDRAKNGVLNKRLRTSMAENR</sequence>
<dbReference type="AlphaFoldDB" id="S8DV56"/>
<dbReference type="OrthoDB" id="1742742at2759"/>
<feature type="non-terminal residue" evidence="2">
    <location>
        <position position="230"/>
    </location>
</feature>
<feature type="non-terminal residue" evidence="2">
    <location>
        <position position="1"/>
    </location>
</feature>
<evidence type="ECO:0000313" key="3">
    <source>
        <dbReference type="Proteomes" id="UP000015453"/>
    </source>
</evidence>
<dbReference type="Proteomes" id="UP000015453">
    <property type="component" value="Unassembled WGS sequence"/>
</dbReference>
<name>S8DV56_9LAMI</name>
<dbReference type="PANTHER" id="PTHR31115">
    <property type="entry name" value="OS05G0107300 PROTEIN"/>
    <property type="match status" value="1"/>
</dbReference>
<feature type="region of interest" description="Disordered" evidence="1">
    <location>
        <begin position="166"/>
        <end position="230"/>
    </location>
</feature>
<accession>S8DV56</accession>